<dbReference type="EMBL" id="PDLM01000015">
    <property type="protein sequence ID" value="RDW61026.1"/>
    <property type="molecule type" value="Genomic_DNA"/>
</dbReference>
<dbReference type="Pfam" id="PF24864">
    <property type="entry name" value="DUF7730"/>
    <property type="match status" value="1"/>
</dbReference>
<feature type="domain" description="DUF7730" evidence="1">
    <location>
        <begin position="4"/>
        <end position="117"/>
    </location>
</feature>
<dbReference type="InterPro" id="IPR056632">
    <property type="entry name" value="DUF7730"/>
</dbReference>
<evidence type="ECO:0000259" key="1">
    <source>
        <dbReference type="Pfam" id="PF24864"/>
    </source>
</evidence>
<organism evidence="2 3">
    <name type="scientific">Coleophoma cylindrospora</name>
    <dbReference type="NCBI Taxonomy" id="1849047"/>
    <lineage>
        <taxon>Eukaryota</taxon>
        <taxon>Fungi</taxon>
        <taxon>Dikarya</taxon>
        <taxon>Ascomycota</taxon>
        <taxon>Pezizomycotina</taxon>
        <taxon>Leotiomycetes</taxon>
        <taxon>Helotiales</taxon>
        <taxon>Dermateaceae</taxon>
        <taxon>Coleophoma</taxon>
    </lineage>
</organism>
<protein>
    <recommendedName>
        <fullName evidence="1">DUF7730 domain-containing protein</fullName>
    </recommendedName>
</protein>
<name>A0A3D8QGQ5_9HELO</name>
<accession>A0A3D8QGQ5</accession>
<gene>
    <name evidence="2" type="ORF">BP6252_12409</name>
</gene>
<evidence type="ECO:0000313" key="3">
    <source>
        <dbReference type="Proteomes" id="UP000256645"/>
    </source>
</evidence>
<sequence length="293" mass="33834">MLHFLKDLPREIRDKIYAYVLASPSGCITLARGEYKQKHSYRIQPHYPTSGTTHCHPDNAIGLQLLKTCKQIYEESRDILWQLNSYGIDTSWDLADFSMCPPLLVGQSIRSLEFGIHYPSGSEFAKGLKVQRMEKIFERFGQWSEHGSLAAVRLHLVQDFDKVMLLGRISPINSSIVRSHRFFLAALTTARTVSLRNVHRDLALKTSWPRLTTEQRMLWTKVQNAKEDNPHWVFTPTRFLRDVHAAWGGELWLDGELGARNGHTIKTPFCLLSPQVKVQPEIPRPLKRKRMYD</sequence>
<proteinExistence type="predicted"/>
<keyword evidence="3" id="KW-1185">Reference proteome</keyword>
<dbReference type="OrthoDB" id="5314997at2759"/>
<comment type="caution">
    <text evidence="2">The sequence shown here is derived from an EMBL/GenBank/DDBJ whole genome shotgun (WGS) entry which is preliminary data.</text>
</comment>
<reference evidence="2 3" key="1">
    <citation type="journal article" date="2018" name="IMA Fungus">
        <title>IMA Genome-F 9: Draft genome sequence of Annulohypoxylon stygium, Aspergillus mulundensis, Berkeleyomyces basicola (syn. Thielaviopsis basicola), Ceratocystis smalleyi, two Cercospora beticola strains, Coleophoma cylindrospora, Fusarium fracticaudum, Phialophora cf. hyalina, and Morchella septimelata.</title>
        <authorList>
            <person name="Wingfield B.D."/>
            <person name="Bills G.F."/>
            <person name="Dong Y."/>
            <person name="Huang W."/>
            <person name="Nel W.J."/>
            <person name="Swalarsk-Parry B.S."/>
            <person name="Vaghefi N."/>
            <person name="Wilken P.M."/>
            <person name="An Z."/>
            <person name="de Beer Z.W."/>
            <person name="De Vos L."/>
            <person name="Chen L."/>
            <person name="Duong T.A."/>
            <person name="Gao Y."/>
            <person name="Hammerbacher A."/>
            <person name="Kikkert J.R."/>
            <person name="Li Y."/>
            <person name="Li H."/>
            <person name="Li K."/>
            <person name="Li Q."/>
            <person name="Liu X."/>
            <person name="Ma X."/>
            <person name="Naidoo K."/>
            <person name="Pethybridge S.J."/>
            <person name="Sun J."/>
            <person name="Steenkamp E.T."/>
            <person name="van der Nest M.A."/>
            <person name="van Wyk S."/>
            <person name="Wingfield M.J."/>
            <person name="Xiong C."/>
            <person name="Yue Q."/>
            <person name="Zhang X."/>
        </authorList>
    </citation>
    <scope>NUCLEOTIDE SEQUENCE [LARGE SCALE GENOMIC DNA]</scope>
    <source>
        <strain evidence="2 3">BP6252</strain>
    </source>
</reference>
<evidence type="ECO:0000313" key="2">
    <source>
        <dbReference type="EMBL" id="RDW61026.1"/>
    </source>
</evidence>
<dbReference type="AlphaFoldDB" id="A0A3D8QGQ5"/>
<dbReference type="PANTHER" id="PTHR38790">
    <property type="entry name" value="2EXR DOMAIN-CONTAINING PROTEIN-RELATED"/>
    <property type="match status" value="1"/>
</dbReference>
<dbReference type="Proteomes" id="UP000256645">
    <property type="component" value="Unassembled WGS sequence"/>
</dbReference>